<organism evidence="1 2">
    <name type="scientific">Lobosporangium transversale</name>
    <dbReference type="NCBI Taxonomy" id="64571"/>
    <lineage>
        <taxon>Eukaryota</taxon>
        <taxon>Fungi</taxon>
        <taxon>Fungi incertae sedis</taxon>
        <taxon>Mucoromycota</taxon>
        <taxon>Mortierellomycotina</taxon>
        <taxon>Mortierellomycetes</taxon>
        <taxon>Mortierellales</taxon>
        <taxon>Mortierellaceae</taxon>
        <taxon>Lobosporangium</taxon>
    </lineage>
</organism>
<feature type="non-terminal residue" evidence="1">
    <location>
        <position position="166"/>
    </location>
</feature>
<sequence length="166" mass="19378">MVCLLFPPLYDRMKMTNGDKNGDFQLGWEVKDWSSVFVLGEVGQSGRGKREVMKCSFVSKRRSSKMCVLFKEKKSLSVLIFFLCRKSGRMNEIKETLSDFPIGLFHFFVKFEAKRRNVSINLIESFFFPSRSERESKRKFTSIHLQLSFVMSRIVCLLPKNVSLFC</sequence>
<comment type="caution">
    <text evidence="1">The sequence shown here is derived from an EMBL/GenBank/DDBJ whole genome shotgun (WGS) entry which is preliminary data.</text>
</comment>
<dbReference type="RefSeq" id="XP_021885037.1">
    <property type="nucleotide sequence ID" value="XM_022022933.1"/>
</dbReference>
<dbReference type="AlphaFoldDB" id="A0A1Y2GYC6"/>
<accession>A0A1Y2GYC6</accession>
<gene>
    <name evidence="1" type="ORF">BCR41DRAFT_346638</name>
</gene>
<dbReference type="InParanoid" id="A0A1Y2GYC6"/>
<proteinExistence type="predicted"/>
<reference evidence="1 2" key="1">
    <citation type="submission" date="2016-07" db="EMBL/GenBank/DDBJ databases">
        <title>Pervasive Adenine N6-methylation of Active Genes in Fungi.</title>
        <authorList>
            <consortium name="DOE Joint Genome Institute"/>
            <person name="Mondo S.J."/>
            <person name="Dannebaum R.O."/>
            <person name="Kuo R.C."/>
            <person name="Labutti K."/>
            <person name="Haridas S."/>
            <person name="Kuo A."/>
            <person name="Salamov A."/>
            <person name="Ahrendt S.R."/>
            <person name="Lipzen A."/>
            <person name="Sullivan W."/>
            <person name="Andreopoulos W.B."/>
            <person name="Clum A."/>
            <person name="Lindquist E."/>
            <person name="Daum C."/>
            <person name="Ramamoorthy G.K."/>
            <person name="Gryganskyi A."/>
            <person name="Culley D."/>
            <person name="Magnuson J.K."/>
            <person name="James T.Y."/>
            <person name="O'Malley M.A."/>
            <person name="Stajich J.E."/>
            <person name="Spatafora J.W."/>
            <person name="Visel A."/>
            <person name="Grigoriev I.V."/>
        </authorList>
    </citation>
    <scope>NUCLEOTIDE SEQUENCE [LARGE SCALE GENOMIC DNA]</scope>
    <source>
        <strain evidence="1 2">NRRL 3116</strain>
    </source>
</reference>
<name>A0A1Y2GYC6_9FUNG</name>
<evidence type="ECO:0000313" key="2">
    <source>
        <dbReference type="Proteomes" id="UP000193648"/>
    </source>
</evidence>
<evidence type="ECO:0000313" key="1">
    <source>
        <dbReference type="EMBL" id="ORZ27310.1"/>
    </source>
</evidence>
<dbReference type="EMBL" id="MCFF01000004">
    <property type="protein sequence ID" value="ORZ27310.1"/>
    <property type="molecule type" value="Genomic_DNA"/>
</dbReference>
<dbReference type="GeneID" id="33564777"/>
<dbReference type="Proteomes" id="UP000193648">
    <property type="component" value="Unassembled WGS sequence"/>
</dbReference>
<protein>
    <submittedName>
        <fullName evidence="1">Uncharacterized protein</fullName>
    </submittedName>
</protein>
<keyword evidence="2" id="KW-1185">Reference proteome</keyword>